<evidence type="ECO:0000256" key="1">
    <source>
        <dbReference type="ARBA" id="ARBA00001966"/>
    </source>
</evidence>
<dbReference type="NCBIfam" id="TIGR04085">
    <property type="entry name" value="rSAM_more_4Fe4S"/>
    <property type="match status" value="1"/>
</dbReference>
<comment type="cofactor">
    <cofactor evidence="1">
        <name>[4Fe-4S] cluster</name>
        <dbReference type="ChEBI" id="CHEBI:49883"/>
    </cofactor>
</comment>
<dbReference type="InterPro" id="IPR058240">
    <property type="entry name" value="rSAM_sf"/>
</dbReference>
<keyword evidence="2" id="KW-0004">4Fe-4S</keyword>
<dbReference type="GO" id="GO:0046872">
    <property type="term" value="F:metal ion binding"/>
    <property type="evidence" value="ECO:0007669"/>
    <property type="project" value="UniProtKB-KW"/>
</dbReference>
<dbReference type="InterPro" id="IPR023885">
    <property type="entry name" value="4Fe4S-binding_SPASM_dom"/>
</dbReference>
<dbReference type="InterPro" id="IPR013785">
    <property type="entry name" value="Aldolase_TIM"/>
</dbReference>
<dbReference type="Proteomes" id="UP000190080">
    <property type="component" value="Unassembled WGS sequence"/>
</dbReference>
<keyword evidence="6" id="KW-0411">Iron-sulfur</keyword>
<gene>
    <name evidence="8" type="ORF">CLORY_30650</name>
</gene>
<evidence type="ECO:0000256" key="3">
    <source>
        <dbReference type="ARBA" id="ARBA00022691"/>
    </source>
</evidence>
<keyword evidence="5" id="KW-0408">Iron</keyword>
<sequence>MLEKYERDGQMKVSKYNVNIDINENEYIIYNTFTRKYLKLQSIYKSHIENLINNLTRVAIAREDINIIKNMVEKGIVIRNEVDELEIIKNREVLTRFQEYIFYLSLQPILKCNFNYKYCSEACTGEEFSTNTVEKIIRFAENVTKKVHILQVSWFAGESPIQFKNMMDITQKLKRVCNKNNCQYRACITINGYLLSENYISRLPELSIESIQIAIDDAAEYNDRQKSLGIGEEKFDRVLQNILLLLNKRINLVLKINVTDENYNSVIKVLELIPVNKRKDVTLNMVSFSQGKNSIKLFDLYKKAIGKGFDYYNIKNRYQNCEACFKNSINIEPDENLCTCPLAGEDGFYIGKLGSDGEIQYSNAQEFLKFINLSAIDNENCRNCIQLPMCMGGCKYSRYKDSKVCNALSPNVLSLEEKILLHYYTDNNPMVYENDTLAKKQKSIVYNYGTNNGCQRG</sequence>
<organism evidence="8 9">
    <name type="scientific">Clostridium oryzae</name>
    <dbReference type="NCBI Taxonomy" id="1450648"/>
    <lineage>
        <taxon>Bacteria</taxon>
        <taxon>Bacillati</taxon>
        <taxon>Bacillota</taxon>
        <taxon>Clostridia</taxon>
        <taxon>Eubacteriales</taxon>
        <taxon>Clostridiaceae</taxon>
        <taxon>Clostridium</taxon>
    </lineage>
</organism>
<comment type="caution">
    <text evidence="8">The sequence shown here is derived from an EMBL/GenBank/DDBJ whole genome shotgun (WGS) entry which is preliminary data.</text>
</comment>
<evidence type="ECO:0000256" key="6">
    <source>
        <dbReference type="ARBA" id="ARBA00023014"/>
    </source>
</evidence>
<dbReference type="PROSITE" id="PS51918">
    <property type="entry name" value="RADICAL_SAM"/>
    <property type="match status" value="1"/>
</dbReference>
<dbReference type="STRING" id="1450648.CLORY_30650"/>
<dbReference type="InterPro" id="IPR007197">
    <property type="entry name" value="rSAM"/>
</dbReference>
<dbReference type="OrthoDB" id="9808591at2"/>
<keyword evidence="3" id="KW-0949">S-adenosyl-L-methionine</keyword>
<dbReference type="Pfam" id="PF04055">
    <property type="entry name" value="Radical_SAM"/>
    <property type="match status" value="1"/>
</dbReference>
<protein>
    <submittedName>
        <fullName evidence="8">Pyrroloquinoline quinone biosynthesis protein PqqE</fullName>
    </submittedName>
</protein>
<dbReference type="AlphaFoldDB" id="A0A1V4IJ66"/>
<evidence type="ECO:0000256" key="4">
    <source>
        <dbReference type="ARBA" id="ARBA00022723"/>
    </source>
</evidence>
<dbReference type="Gene3D" id="3.20.20.70">
    <property type="entry name" value="Aldolase class I"/>
    <property type="match status" value="1"/>
</dbReference>
<evidence type="ECO:0000256" key="2">
    <source>
        <dbReference type="ARBA" id="ARBA00022485"/>
    </source>
</evidence>
<dbReference type="UniPathway" id="UPA00782"/>
<evidence type="ECO:0000313" key="9">
    <source>
        <dbReference type="Proteomes" id="UP000190080"/>
    </source>
</evidence>
<evidence type="ECO:0000256" key="5">
    <source>
        <dbReference type="ARBA" id="ARBA00023004"/>
    </source>
</evidence>
<proteinExistence type="predicted"/>
<accession>A0A1V4IJ66</accession>
<reference evidence="8 9" key="1">
    <citation type="submission" date="2017-03" db="EMBL/GenBank/DDBJ databases">
        <title>Genome sequence of Clostridium oryzae DSM 28571.</title>
        <authorList>
            <person name="Poehlein A."/>
            <person name="Daniel R."/>
        </authorList>
    </citation>
    <scope>NUCLEOTIDE SEQUENCE [LARGE SCALE GENOMIC DNA]</scope>
    <source>
        <strain evidence="8 9">DSM 28571</strain>
    </source>
</reference>
<dbReference type="SUPFAM" id="SSF102114">
    <property type="entry name" value="Radical SAM enzymes"/>
    <property type="match status" value="1"/>
</dbReference>
<evidence type="ECO:0000313" key="8">
    <source>
        <dbReference type="EMBL" id="OPJ59973.1"/>
    </source>
</evidence>
<evidence type="ECO:0000259" key="7">
    <source>
        <dbReference type="PROSITE" id="PS51918"/>
    </source>
</evidence>
<dbReference type="EMBL" id="MZGV01000037">
    <property type="protein sequence ID" value="OPJ59973.1"/>
    <property type="molecule type" value="Genomic_DNA"/>
</dbReference>
<dbReference type="PANTHER" id="PTHR43787:SF3">
    <property type="entry name" value="ARYLSULFATASE REGULATORY PROTEIN"/>
    <property type="match status" value="1"/>
</dbReference>
<keyword evidence="4" id="KW-0479">Metal-binding</keyword>
<feature type="domain" description="Radical SAM core" evidence="7">
    <location>
        <begin position="96"/>
        <end position="310"/>
    </location>
</feature>
<keyword evidence="9" id="KW-1185">Reference proteome</keyword>
<dbReference type="GO" id="GO:0051539">
    <property type="term" value="F:4 iron, 4 sulfur cluster binding"/>
    <property type="evidence" value="ECO:0007669"/>
    <property type="project" value="UniProtKB-KW"/>
</dbReference>
<dbReference type="GO" id="GO:0003824">
    <property type="term" value="F:catalytic activity"/>
    <property type="evidence" value="ECO:0007669"/>
    <property type="project" value="InterPro"/>
</dbReference>
<name>A0A1V4IJ66_9CLOT</name>
<dbReference type="RefSeq" id="WP_079425955.1">
    <property type="nucleotide sequence ID" value="NZ_MZGV01000037.1"/>
</dbReference>
<dbReference type="PANTHER" id="PTHR43787">
    <property type="entry name" value="FEMO COFACTOR BIOSYNTHESIS PROTEIN NIFB-RELATED"/>
    <property type="match status" value="1"/>
</dbReference>